<dbReference type="Pfam" id="PF14559">
    <property type="entry name" value="TPR_19"/>
    <property type="match status" value="1"/>
</dbReference>
<dbReference type="EMBL" id="CP042909">
    <property type="protein sequence ID" value="QJA06623.1"/>
    <property type="molecule type" value="Genomic_DNA"/>
</dbReference>
<evidence type="ECO:0000259" key="2">
    <source>
        <dbReference type="PROSITE" id="PS51664"/>
    </source>
</evidence>
<feature type="repeat" description="TPR" evidence="1">
    <location>
        <begin position="425"/>
        <end position="458"/>
    </location>
</feature>
<proteinExistence type="predicted"/>
<dbReference type="PANTHER" id="PTHR37809:SF1">
    <property type="entry name" value="RIBOSOMAL PROTEIN S12 METHYLTHIOTRANSFERASE ACCESSORY FACTOR YCAO"/>
    <property type="match status" value="1"/>
</dbReference>
<gene>
    <name evidence="3" type="ORF">FVE67_07360</name>
</gene>
<feature type="domain" description="YcaO" evidence="2">
    <location>
        <begin position="78"/>
        <end position="429"/>
    </location>
</feature>
<keyword evidence="4" id="KW-1185">Reference proteome</keyword>
<dbReference type="AlphaFoldDB" id="A0A6H1WTT8"/>
<dbReference type="SUPFAM" id="SSF48452">
    <property type="entry name" value="TPR-like"/>
    <property type="match status" value="1"/>
</dbReference>
<dbReference type="Pfam" id="PF13181">
    <property type="entry name" value="TPR_8"/>
    <property type="match status" value="1"/>
</dbReference>
<evidence type="ECO:0000313" key="3">
    <source>
        <dbReference type="EMBL" id="QJA06623.1"/>
    </source>
</evidence>
<keyword evidence="1" id="KW-0802">TPR repeat</keyword>
<evidence type="ECO:0000256" key="1">
    <source>
        <dbReference type="PROSITE-ProRule" id="PRU00339"/>
    </source>
</evidence>
<dbReference type="Gene3D" id="1.25.40.10">
    <property type="entry name" value="Tetratricopeptide repeat domain"/>
    <property type="match status" value="2"/>
</dbReference>
<dbReference type="RefSeq" id="WP_168719977.1">
    <property type="nucleotide sequence ID" value="NZ_CP042909.1"/>
</dbReference>
<dbReference type="InterPro" id="IPR019734">
    <property type="entry name" value="TPR_rpt"/>
</dbReference>
<organism evidence="3 4">
    <name type="scientific">Thermosulfurimonas marina</name>
    <dbReference type="NCBI Taxonomy" id="2047767"/>
    <lineage>
        <taxon>Bacteria</taxon>
        <taxon>Pseudomonadati</taxon>
        <taxon>Thermodesulfobacteriota</taxon>
        <taxon>Thermodesulfobacteria</taxon>
        <taxon>Thermodesulfobacteriales</taxon>
        <taxon>Thermodesulfobacteriaceae</taxon>
        <taxon>Thermosulfurimonas</taxon>
    </lineage>
</organism>
<dbReference type="Proteomes" id="UP000501253">
    <property type="component" value="Chromosome"/>
</dbReference>
<sequence length="583" mass="65703">MGQYLSRLWEEPSPKKIADKCRDPEETIAWVEERLSASGLKVFRELKRIDKGRLGIPVYISLYDVEGQLVTGNYKQMGKGATDILSRASALMELVERFSLFSYVKKMQAEPLRPLSQVPEALSPAELLESLDDPEGDMRGRAYVERLLPEVPFQFTPALAVAEGRRRALPFFWFWILYEYNGSAAGNTYSEAAVQATCELIERHVSALSHRLRTPMPEIRRESIAGEGDRLCRCFERLGIRLWIRDMTYGMPAPTVAAMALDPSTYPHRSEIVYASGTGTTPERALIRTLTEIAQLAGDFDTEGKYLESALPKFGDLTEASYVVEKAGEMDLSELPDISAPDHREELARLASELRERGYHLYLVDIAHPRLELPAVYAVIPGALFRERTRISPLYHLARVVALYLPRERALPLLRRMVEEAPPRYYTWAYLGGLLSEEGEGEGAVSALRRALELSPEPADRPAVYAHLAEALLRAGKPSEALRAAEEGLSWEEFPELWNLVGRARFRLGEYEEALTAFFRAVELNPASVVDLANIGWCLKEMGLPEEARGFFENALALDPTLQMAREGLRWCEEAVRKEESHV</sequence>
<dbReference type="Pfam" id="PF02624">
    <property type="entry name" value="YcaO"/>
    <property type="match status" value="1"/>
</dbReference>
<dbReference type="PROSITE" id="PS51664">
    <property type="entry name" value="YCAO"/>
    <property type="match status" value="1"/>
</dbReference>
<dbReference type="InterPro" id="IPR011990">
    <property type="entry name" value="TPR-like_helical_dom_sf"/>
</dbReference>
<dbReference type="PANTHER" id="PTHR37809">
    <property type="entry name" value="RIBOSOMAL PROTEIN S12 METHYLTHIOTRANSFERASE ACCESSORY FACTOR YCAO"/>
    <property type="match status" value="1"/>
</dbReference>
<dbReference type="Gene3D" id="3.30.160.660">
    <property type="match status" value="1"/>
</dbReference>
<name>A0A6H1WTT8_9BACT</name>
<feature type="repeat" description="TPR" evidence="1">
    <location>
        <begin position="495"/>
        <end position="528"/>
    </location>
</feature>
<dbReference type="PROSITE" id="PS50293">
    <property type="entry name" value="TPR_REGION"/>
    <property type="match status" value="1"/>
</dbReference>
<dbReference type="Gene3D" id="3.30.1330.230">
    <property type="match status" value="1"/>
</dbReference>
<dbReference type="NCBIfam" id="TIGR00702">
    <property type="entry name" value="YcaO-type kinase domain"/>
    <property type="match status" value="1"/>
</dbReference>
<dbReference type="KEGG" id="tmai:FVE67_07360"/>
<protein>
    <submittedName>
        <fullName evidence="3">Tetratricopeptide repeat protein</fullName>
    </submittedName>
</protein>
<reference evidence="3 4" key="1">
    <citation type="submission" date="2019-08" db="EMBL/GenBank/DDBJ databases">
        <title>Complete genome sequence of Thermosulfurimonas marina SU872T, an anaerobic thermophilic chemolithoautotrophic bacterium isolated from a shallow marine hydrothermal vent.</title>
        <authorList>
            <person name="Allioux M."/>
            <person name="Jebbar M."/>
            <person name="Slobodkina G."/>
            <person name="Slobodkin A."/>
            <person name="Moalic Y."/>
            <person name="Frolova A."/>
            <person name="Shao Z."/>
            <person name="Alain K."/>
        </authorList>
    </citation>
    <scope>NUCLEOTIDE SEQUENCE [LARGE SCALE GENOMIC DNA]</scope>
    <source>
        <strain evidence="3 4">SU872</strain>
    </source>
</reference>
<evidence type="ECO:0000313" key="4">
    <source>
        <dbReference type="Proteomes" id="UP000501253"/>
    </source>
</evidence>
<dbReference type="SMART" id="SM00028">
    <property type="entry name" value="TPR"/>
    <property type="match status" value="4"/>
</dbReference>
<dbReference type="PROSITE" id="PS50005">
    <property type="entry name" value="TPR"/>
    <property type="match status" value="2"/>
</dbReference>
<accession>A0A6H1WTT8</accession>
<dbReference type="InterPro" id="IPR003776">
    <property type="entry name" value="YcaO-like_dom"/>
</dbReference>
<dbReference type="Gene3D" id="3.30.40.250">
    <property type="match status" value="1"/>
</dbReference>